<dbReference type="Pfam" id="PF13672">
    <property type="entry name" value="PP2C_2"/>
    <property type="match status" value="1"/>
</dbReference>
<comment type="caution">
    <text evidence="2">The sequence shown here is derived from an EMBL/GenBank/DDBJ whole genome shotgun (WGS) entry which is preliminary data.</text>
</comment>
<feature type="domain" description="PPM-type phosphatase" evidence="1">
    <location>
        <begin position="16"/>
        <end position="224"/>
    </location>
</feature>
<reference evidence="2" key="1">
    <citation type="submission" date="2022-01" db="EMBL/GenBank/DDBJ databases">
        <authorList>
            <person name="Criscuolo A."/>
        </authorList>
    </citation>
    <scope>NUCLEOTIDE SEQUENCE</scope>
    <source>
        <strain evidence="2">CIP111892</strain>
    </source>
</reference>
<evidence type="ECO:0000313" key="3">
    <source>
        <dbReference type="Proteomes" id="UP000838324"/>
    </source>
</evidence>
<dbReference type="Proteomes" id="UP000838324">
    <property type="component" value="Unassembled WGS sequence"/>
</dbReference>
<sequence length="292" mass="32573">MDSMSHWNMETYSLQGDGEWNEDALVVNEPACIYGVVDGATSLSPYRNQEGFTGGYLAARLAAEYFSATCQQPLELAAIEANERLREEMEAEGVDITDSSALWSAAYVIIKVHPYSIEYIQSGDCMLLCRYKDGSVRVLTHTQVAHIDQKTLNRMAELRAGGVADPVELRRLLTPMLQDNRRKANTLEGYGVMNGSPDFPLFLEKGTFNRANVESLYLISDGLFTGAGGWESLIADIDRKGLQRCASDIYAAEQEDAMLQKYPRLKISDDKTGLVLRFIGFINNEKITHHKP</sequence>
<dbReference type="InterPro" id="IPR036457">
    <property type="entry name" value="PPM-type-like_dom_sf"/>
</dbReference>
<evidence type="ECO:0000259" key="1">
    <source>
        <dbReference type="Pfam" id="PF13672"/>
    </source>
</evidence>
<keyword evidence="3" id="KW-1185">Reference proteome</keyword>
<accession>A0ABM9CVL6</accession>
<dbReference type="InterPro" id="IPR001932">
    <property type="entry name" value="PPM-type_phosphatase-like_dom"/>
</dbReference>
<dbReference type="Gene3D" id="3.60.40.10">
    <property type="entry name" value="PPM-type phosphatase domain"/>
    <property type="match status" value="1"/>
</dbReference>
<name>A0ABM9CVL6_9BACL</name>
<proteinExistence type="predicted"/>
<organism evidence="2 3">
    <name type="scientific">Paenibacillus auburnensis</name>
    <dbReference type="NCBI Taxonomy" id="2905649"/>
    <lineage>
        <taxon>Bacteria</taxon>
        <taxon>Bacillati</taxon>
        <taxon>Bacillota</taxon>
        <taxon>Bacilli</taxon>
        <taxon>Bacillales</taxon>
        <taxon>Paenibacillaceae</taxon>
        <taxon>Paenibacillus</taxon>
    </lineage>
</organism>
<gene>
    <name evidence="2" type="ORF">PAECIP111892_05590</name>
</gene>
<dbReference type="EMBL" id="CAKMMG010000016">
    <property type="protein sequence ID" value="CAH1225265.1"/>
    <property type="molecule type" value="Genomic_DNA"/>
</dbReference>
<dbReference type="RefSeq" id="WP_236337441.1">
    <property type="nucleotide sequence ID" value="NZ_CAKMMG010000016.1"/>
</dbReference>
<evidence type="ECO:0000313" key="2">
    <source>
        <dbReference type="EMBL" id="CAH1225265.1"/>
    </source>
</evidence>
<dbReference type="SUPFAM" id="SSF81606">
    <property type="entry name" value="PP2C-like"/>
    <property type="match status" value="1"/>
</dbReference>
<protein>
    <recommendedName>
        <fullName evidence="1">PPM-type phosphatase domain-containing protein</fullName>
    </recommendedName>
</protein>